<dbReference type="OrthoDB" id="10530256at2759"/>
<proteinExistence type="predicted"/>
<dbReference type="PaxDb" id="5141-EFNCRP00000007003"/>
<reference evidence="1 2" key="1">
    <citation type="journal article" date="2003" name="Nature">
        <title>The genome sequence of the filamentous fungus Neurospora crassa.</title>
        <authorList>
            <person name="Galagan J.E."/>
            <person name="Calvo S.E."/>
            <person name="Borkovich K.A."/>
            <person name="Selker E.U."/>
            <person name="Read N.D."/>
            <person name="Jaffe D."/>
            <person name="FitzHugh W."/>
            <person name="Ma L.J."/>
            <person name="Smirnov S."/>
            <person name="Purcell S."/>
            <person name="Rehman B."/>
            <person name="Elkins T."/>
            <person name="Engels R."/>
            <person name="Wang S."/>
            <person name="Nielsen C.B."/>
            <person name="Butler J."/>
            <person name="Endrizzi M."/>
            <person name="Qui D."/>
            <person name="Ianakiev P."/>
            <person name="Bell-Pedersen D."/>
            <person name="Nelson M.A."/>
            <person name="Werner-Washburne M."/>
            <person name="Selitrennikoff C.P."/>
            <person name="Kinsey J.A."/>
            <person name="Braun E.L."/>
            <person name="Zelter A."/>
            <person name="Schulte U."/>
            <person name="Kothe G.O."/>
            <person name="Jedd G."/>
            <person name="Mewes W."/>
            <person name="Staben C."/>
            <person name="Marcotte E."/>
            <person name="Greenberg D."/>
            <person name="Roy A."/>
            <person name="Foley K."/>
            <person name="Naylor J."/>
            <person name="Stange-Thomann N."/>
            <person name="Barrett R."/>
            <person name="Gnerre S."/>
            <person name="Kamal M."/>
            <person name="Kamvysselis M."/>
            <person name="Mauceli E."/>
            <person name="Bielke C."/>
            <person name="Rudd S."/>
            <person name="Frishman D."/>
            <person name="Krystofova S."/>
            <person name="Rasmussen C."/>
            <person name="Metzenberg R.L."/>
            <person name="Perkins D.D."/>
            <person name="Kroken S."/>
            <person name="Cogoni C."/>
            <person name="Macino G."/>
            <person name="Catcheside D."/>
            <person name="Li W."/>
            <person name="Pratt R.J."/>
            <person name="Osmani S.A."/>
            <person name="DeSouza C.P."/>
            <person name="Glass L."/>
            <person name="Orbach M.J."/>
            <person name="Berglund J.A."/>
            <person name="Voelker R."/>
            <person name="Yarden O."/>
            <person name="Plamann M."/>
            <person name="Seiler S."/>
            <person name="Dunlap J."/>
            <person name="Radford A."/>
            <person name="Aramayo R."/>
            <person name="Natvig D.O."/>
            <person name="Alex L.A."/>
            <person name="Mannhaupt G."/>
            <person name="Ebbole D.J."/>
            <person name="Freitag M."/>
            <person name="Paulsen I."/>
            <person name="Sachs M.S."/>
            <person name="Lander E.S."/>
            <person name="Nusbaum C."/>
            <person name="Birren B."/>
        </authorList>
    </citation>
    <scope>NUCLEOTIDE SEQUENCE [LARGE SCALE GENOMIC DNA]</scope>
    <source>
        <strain evidence="2">ATCC 24698 / 74-OR23-1A / CBS 708.71 / DSM 1257 / FGSC 987</strain>
    </source>
</reference>
<organism evidence="1 2">
    <name type="scientific">Neurospora crassa (strain ATCC 24698 / 74-OR23-1A / CBS 708.71 / DSM 1257 / FGSC 987)</name>
    <dbReference type="NCBI Taxonomy" id="367110"/>
    <lineage>
        <taxon>Eukaryota</taxon>
        <taxon>Fungi</taxon>
        <taxon>Dikarya</taxon>
        <taxon>Ascomycota</taxon>
        <taxon>Pezizomycotina</taxon>
        <taxon>Sordariomycetes</taxon>
        <taxon>Sordariomycetidae</taxon>
        <taxon>Sordariales</taxon>
        <taxon>Sordariaceae</taxon>
        <taxon>Neurospora</taxon>
    </lineage>
</organism>
<sequence length="217" mass="23910">MPVQLLPFPVFRSIVGSVVEVDRVGGIVEGDIAETENDVGVGAAFAVESACSFVRLANLIPVLSERRMRAVSVKGSYPEIADPDFGVLLSENMFDISGTWANIYPLQQVSHCEPVPAMLLINAFKFISHRAVNIAAKLYSCKDCDPDYLFGLVTSAVALASYHGIELKLLFLIRRSCWSLKLSATICRIIQHGNVARRTSQSHLTLRPYYLGKIPRL</sequence>
<evidence type="ECO:0000313" key="1">
    <source>
        <dbReference type="EMBL" id="EAA32951.1"/>
    </source>
</evidence>
<accession>Q7S988</accession>
<dbReference type="AlphaFoldDB" id="Q7S988"/>
<dbReference type="VEuPathDB" id="FungiDB:NCU07048"/>
<dbReference type="HOGENOM" id="CLU_110804_0_0_1"/>
<gene>
    <name evidence="1" type="ORF">NCU07048</name>
</gene>
<dbReference type="RefSeq" id="XP_962187.1">
    <property type="nucleotide sequence ID" value="XM_957094.1"/>
</dbReference>
<evidence type="ECO:0000313" key="2">
    <source>
        <dbReference type="Proteomes" id="UP000001805"/>
    </source>
</evidence>
<dbReference type="GeneID" id="3878335"/>
<name>Q7S988_NEUCR</name>
<dbReference type="Proteomes" id="UP000001805">
    <property type="component" value="Chromosome 4, Linkage Group IV"/>
</dbReference>
<keyword evidence="2" id="KW-1185">Reference proteome</keyword>
<dbReference type="EMBL" id="CM002239">
    <property type="protein sequence ID" value="EAA32951.1"/>
    <property type="molecule type" value="Genomic_DNA"/>
</dbReference>
<dbReference type="OMA" id="CRIIQHG"/>
<protein>
    <submittedName>
        <fullName evidence="1">Uncharacterized protein</fullName>
    </submittedName>
</protein>
<dbReference type="KEGG" id="ncr:NCU07048"/>
<dbReference type="InParanoid" id="Q7S988"/>